<organism evidence="1 2">
    <name type="scientific">Araneus ventricosus</name>
    <name type="common">Orbweaver spider</name>
    <name type="synonym">Epeira ventricosa</name>
    <dbReference type="NCBI Taxonomy" id="182803"/>
    <lineage>
        <taxon>Eukaryota</taxon>
        <taxon>Metazoa</taxon>
        <taxon>Ecdysozoa</taxon>
        <taxon>Arthropoda</taxon>
        <taxon>Chelicerata</taxon>
        <taxon>Arachnida</taxon>
        <taxon>Araneae</taxon>
        <taxon>Araneomorphae</taxon>
        <taxon>Entelegynae</taxon>
        <taxon>Araneoidea</taxon>
        <taxon>Araneidae</taxon>
        <taxon>Araneus</taxon>
    </lineage>
</organism>
<keyword evidence="2" id="KW-1185">Reference proteome</keyword>
<reference evidence="1 2" key="1">
    <citation type="journal article" date="2019" name="Sci. Rep.">
        <title>Orb-weaving spider Araneus ventricosus genome elucidates the spidroin gene catalogue.</title>
        <authorList>
            <person name="Kono N."/>
            <person name="Nakamura H."/>
            <person name="Ohtoshi R."/>
            <person name="Moran D.A.P."/>
            <person name="Shinohara A."/>
            <person name="Yoshida Y."/>
            <person name="Fujiwara M."/>
            <person name="Mori M."/>
            <person name="Tomita M."/>
            <person name="Arakawa K."/>
        </authorList>
    </citation>
    <scope>NUCLEOTIDE SEQUENCE [LARGE SCALE GENOMIC DNA]</scope>
</reference>
<gene>
    <name evidence="1" type="ORF">AVEN_8541_1</name>
</gene>
<comment type="caution">
    <text evidence="1">The sequence shown here is derived from an EMBL/GenBank/DDBJ whole genome shotgun (WGS) entry which is preliminary data.</text>
</comment>
<dbReference type="AlphaFoldDB" id="A0A4Y2FK32"/>
<protein>
    <submittedName>
        <fullName evidence="1">Uncharacterized protein</fullName>
    </submittedName>
</protein>
<proteinExistence type="predicted"/>
<evidence type="ECO:0000313" key="2">
    <source>
        <dbReference type="Proteomes" id="UP000499080"/>
    </source>
</evidence>
<name>A0A4Y2FK32_ARAVE</name>
<accession>A0A4Y2FK32</accession>
<sequence length="132" mass="14919">MNIALVLSDYSYIDFSLDFPLRCVFNPLTHNPAVTDHATSILVGRISAGYCSESGEKAVGLVVTKGTLRGEIRDERPSIHIFHHPVVRRKVEMGWTNLFHLSISKRTSVYTCTQILRTLRGHRIKSLKRNKG</sequence>
<evidence type="ECO:0000313" key="1">
    <source>
        <dbReference type="EMBL" id="GBM41872.1"/>
    </source>
</evidence>
<dbReference type="Proteomes" id="UP000499080">
    <property type="component" value="Unassembled WGS sequence"/>
</dbReference>
<dbReference type="EMBL" id="BGPR01000976">
    <property type="protein sequence ID" value="GBM41872.1"/>
    <property type="molecule type" value="Genomic_DNA"/>
</dbReference>